<reference evidence="2 3" key="1">
    <citation type="submission" date="2017-03" db="EMBL/GenBank/DDBJ databases">
        <title>Genome analysis of strain PAMC 26510.</title>
        <authorList>
            <person name="Oh H.-M."/>
            <person name="Yang J.-A."/>
        </authorList>
    </citation>
    <scope>NUCLEOTIDE SEQUENCE [LARGE SCALE GENOMIC DNA]</scope>
    <source>
        <strain evidence="2 3">PAMC 26510</strain>
    </source>
</reference>
<dbReference type="Proteomes" id="UP000195221">
    <property type="component" value="Unassembled WGS sequence"/>
</dbReference>
<evidence type="ECO:0000313" key="2">
    <source>
        <dbReference type="EMBL" id="OTP79889.1"/>
    </source>
</evidence>
<dbReference type="EMBL" id="NBTY01000018">
    <property type="protein sequence ID" value="OTP79889.1"/>
    <property type="molecule type" value="Genomic_DNA"/>
</dbReference>
<evidence type="ECO:0000313" key="4">
    <source>
        <dbReference type="Proteomes" id="UP000195221"/>
    </source>
</evidence>
<dbReference type="EMBL" id="NBTZ01000030">
    <property type="protein sequence ID" value="OTP77526.1"/>
    <property type="molecule type" value="Genomic_DNA"/>
</dbReference>
<dbReference type="Proteomes" id="UP000194546">
    <property type="component" value="Unassembled WGS sequence"/>
</dbReference>
<dbReference type="AlphaFoldDB" id="A0A242N302"/>
<name>A0A242N302_CABSO</name>
<comment type="caution">
    <text evidence="1">The sequence shown here is derived from an EMBL/GenBank/DDBJ whole genome shotgun (WGS) entry which is preliminary data.</text>
</comment>
<evidence type="ECO:0000313" key="1">
    <source>
        <dbReference type="EMBL" id="OTP77526.1"/>
    </source>
</evidence>
<gene>
    <name evidence="2" type="ORF">PAMC26510_05145</name>
    <name evidence="1" type="ORF">PAMC26577_07815</name>
</gene>
<sequence>MLSIKGRNGAVAIQERTMLVFIYARWMDFRRGRAAVESRFRTDRAKLEAAAAVRAYVLKP</sequence>
<accession>A0A242N302</accession>
<proteinExistence type="predicted"/>
<evidence type="ECO:0000313" key="3">
    <source>
        <dbReference type="Proteomes" id="UP000194546"/>
    </source>
</evidence>
<protein>
    <submittedName>
        <fullName evidence="1">Uncharacterized protein</fullName>
    </submittedName>
</protein>
<reference evidence="1 4" key="2">
    <citation type="submission" date="2017-03" db="EMBL/GenBank/DDBJ databases">
        <title>Genome analysis of strain PAMC 26577.</title>
        <authorList>
            <person name="Oh H.-M."/>
            <person name="Yang J.-A."/>
        </authorList>
    </citation>
    <scope>NUCLEOTIDE SEQUENCE [LARGE SCALE GENOMIC DNA]</scope>
    <source>
        <strain evidence="1 4">PAMC 26577</strain>
    </source>
</reference>
<organism evidence="1 4">
    <name type="scientific">Caballeronia sordidicola</name>
    <name type="common">Burkholderia sordidicola</name>
    <dbReference type="NCBI Taxonomy" id="196367"/>
    <lineage>
        <taxon>Bacteria</taxon>
        <taxon>Pseudomonadati</taxon>
        <taxon>Pseudomonadota</taxon>
        <taxon>Betaproteobacteria</taxon>
        <taxon>Burkholderiales</taxon>
        <taxon>Burkholderiaceae</taxon>
        <taxon>Caballeronia</taxon>
    </lineage>
</organism>